<dbReference type="KEGG" id="cput:CONPUDRAFT_159472"/>
<sequence length="138" mass="15032">MRGSFSRFGAPANRKDPLTKGDLASAVARLRPDNNYDDSLFIAQLLVGFYALLQSGELVVPDRVQLHGSLPTCSWFMARLRRLFPPSIAGHSMRAGRATALAEAGVPPDRIQAAGRWSSEAFKVYIRKHPALLAALTA</sequence>
<dbReference type="EMBL" id="JH711589">
    <property type="protein sequence ID" value="EIW75346.1"/>
    <property type="molecule type" value="Genomic_DNA"/>
</dbReference>
<dbReference type="GO" id="GO:0003677">
    <property type="term" value="F:DNA binding"/>
    <property type="evidence" value="ECO:0007669"/>
    <property type="project" value="InterPro"/>
</dbReference>
<dbReference type="RefSeq" id="XP_007774740.1">
    <property type="nucleotide sequence ID" value="XM_007776550.1"/>
</dbReference>
<dbReference type="GO" id="GO:0006310">
    <property type="term" value="P:DNA recombination"/>
    <property type="evidence" value="ECO:0007669"/>
    <property type="project" value="UniProtKB-KW"/>
</dbReference>
<comment type="caution">
    <text evidence="2">The sequence shown here is derived from an EMBL/GenBank/DDBJ whole genome shotgun (WGS) entry which is preliminary data.</text>
</comment>
<dbReference type="GeneID" id="19204097"/>
<dbReference type="Gene3D" id="1.10.443.10">
    <property type="entry name" value="Intergrase catalytic core"/>
    <property type="match status" value="1"/>
</dbReference>
<keyword evidence="3" id="KW-1185">Reference proteome</keyword>
<dbReference type="Proteomes" id="UP000053558">
    <property type="component" value="Unassembled WGS sequence"/>
</dbReference>
<gene>
    <name evidence="2" type="ORF">CONPUDRAFT_159472</name>
</gene>
<evidence type="ECO:0000256" key="1">
    <source>
        <dbReference type="ARBA" id="ARBA00023172"/>
    </source>
</evidence>
<dbReference type="InterPro" id="IPR011010">
    <property type="entry name" value="DNA_brk_join_enz"/>
</dbReference>
<protein>
    <recommendedName>
        <fullName evidence="4">Tyr recombinase domain-containing protein</fullName>
    </recommendedName>
</protein>
<keyword evidence="1" id="KW-0233">DNA recombination</keyword>
<dbReference type="SUPFAM" id="SSF56349">
    <property type="entry name" value="DNA breaking-rejoining enzymes"/>
    <property type="match status" value="1"/>
</dbReference>
<evidence type="ECO:0000313" key="3">
    <source>
        <dbReference type="Proteomes" id="UP000053558"/>
    </source>
</evidence>
<accession>A0A5M3M8T9</accession>
<reference evidence="3" key="1">
    <citation type="journal article" date="2012" name="Science">
        <title>The Paleozoic origin of enzymatic lignin decomposition reconstructed from 31 fungal genomes.</title>
        <authorList>
            <person name="Floudas D."/>
            <person name="Binder M."/>
            <person name="Riley R."/>
            <person name="Barry K."/>
            <person name="Blanchette R.A."/>
            <person name="Henrissat B."/>
            <person name="Martinez A.T."/>
            <person name="Otillar R."/>
            <person name="Spatafora J.W."/>
            <person name="Yadav J.S."/>
            <person name="Aerts A."/>
            <person name="Benoit I."/>
            <person name="Boyd A."/>
            <person name="Carlson A."/>
            <person name="Copeland A."/>
            <person name="Coutinho P.M."/>
            <person name="de Vries R.P."/>
            <person name="Ferreira P."/>
            <person name="Findley K."/>
            <person name="Foster B."/>
            <person name="Gaskell J."/>
            <person name="Glotzer D."/>
            <person name="Gorecki P."/>
            <person name="Heitman J."/>
            <person name="Hesse C."/>
            <person name="Hori C."/>
            <person name="Igarashi K."/>
            <person name="Jurgens J.A."/>
            <person name="Kallen N."/>
            <person name="Kersten P."/>
            <person name="Kohler A."/>
            <person name="Kuees U."/>
            <person name="Kumar T.K.A."/>
            <person name="Kuo A."/>
            <person name="LaButti K."/>
            <person name="Larrondo L.F."/>
            <person name="Lindquist E."/>
            <person name="Ling A."/>
            <person name="Lombard V."/>
            <person name="Lucas S."/>
            <person name="Lundell T."/>
            <person name="Martin R."/>
            <person name="McLaughlin D.J."/>
            <person name="Morgenstern I."/>
            <person name="Morin E."/>
            <person name="Murat C."/>
            <person name="Nagy L.G."/>
            <person name="Nolan M."/>
            <person name="Ohm R.A."/>
            <person name="Patyshakuliyeva A."/>
            <person name="Rokas A."/>
            <person name="Ruiz-Duenas F.J."/>
            <person name="Sabat G."/>
            <person name="Salamov A."/>
            <person name="Samejima M."/>
            <person name="Schmutz J."/>
            <person name="Slot J.C."/>
            <person name="St John F."/>
            <person name="Stenlid J."/>
            <person name="Sun H."/>
            <person name="Sun S."/>
            <person name="Syed K."/>
            <person name="Tsang A."/>
            <person name="Wiebenga A."/>
            <person name="Young D."/>
            <person name="Pisabarro A."/>
            <person name="Eastwood D.C."/>
            <person name="Martin F."/>
            <person name="Cullen D."/>
            <person name="Grigoriev I.V."/>
            <person name="Hibbett D.S."/>
        </authorList>
    </citation>
    <scope>NUCLEOTIDE SEQUENCE [LARGE SCALE GENOMIC DNA]</scope>
    <source>
        <strain evidence="3">RWD-64-598 SS2</strain>
    </source>
</reference>
<evidence type="ECO:0008006" key="4">
    <source>
        <dbReference type="Google" id="ProtNLM"/>
    </source>
</evidence>
<organism evidence="2 3">
    <name type="scientific">Coniophora puteana (strain RWD-64-598)</name>
    <name type="common">Brown rot fungus</name>
    <dbReference type="NCBI Taxonomy" id="741705"/>
    <lineage>
        <taxon>Eukaryota</taxon>
        <taxon>Fungi</taxon>
        <taxon>Dikarya</taxon>
        <taxon>Basidiomycota</taxon>
        <taxon>Agaricomycotina</taxon>
        <taxon>Agaricomycetes</taxon>
        <taxon>Agaricomycetidae</taxon>
        <taxon>Boletales</taxon>
        <taxon>Coniophorineae</taxon>
        <taxon>Coniophoraceae</taxon>
        <taxon>Coniophora</taxon>
    </lineage>
</organism>
<dbReference type="AlphaFoldDB" id="A0A5M3M8T9"/>
<evidence type="ECO:0000313" key="2">
    <source>
        <dbReference type="EMBL" id="EIW75346.1"/>
    </source>
</evidence>
<proteinExistence type="predicted"/>
<name>A0A5M3M8T9_CONPW</name>
<dbReference type="OrthoDB" id="2682275at2759"/>
<dbReference type="InterPro" id="IPR013762">
    <property type="entry name" value="Integrase-like_cat_sf"/>
</dbReference>
<dbReference type="GO" id="GO:0015074">
    <property type="term" value="P:DNA integration"/>
    <property type="evidence" value="ECO:0007669"/>
    <property type="project" value="InterPro"/>
</dbReference>